<dbReference type="Gene3D" id="1.10.287.470">
    <property type="entry name" value="Helix hairpin bin"/>
    <property type="match status" value="1"/>
</dbReference>
<protein>
    <submittedName>
        <fullName evidence="4">Efflux RND transporter periplasmic adaptor subunit</fullName>
    </submittedName>
</protein>
<gene>
    <name evidence="4" type="ORF">ACFQDL_26750</name>
</gene>
<dbReference type="SUPFAM" id="SSF111369">
    <property type="entry name" value="HlyD-like secretion proteins"/>
    <property type="match status" value="1"/>
</dbReference>
<organism evidence="4 5">
    <name type="scientific">Marinobacterium aestuariivivens</name>
    <dbReference type="NCBI Taxonomy" id="1698799"/>
    <lineage>
        <taxon>Bacteria</taxon>
        <taxon>Pseudomonadati</taxon>
        <taxon>Pseudomonadota</taxon>
        <taxon>Gammaproteobacteria</taxon>
        <taxon>Oceanospirillales</taxon>
        <taxon>Oceanospirillaceae</taxon>
        <taxon>Marinobacterium</taxon>
    </lineage>
</organism>
<name>A0ABW2A7G5_9GAMM</name>
<proteinExistence type="inferred from homology"/>
<dbReference type="Proteomes" id="UP001596422">
    <property type="component" value="Unassembled WGS sequence"/>
</dbReference>
<dbReference type="NCBIfam" id="TIGR01730">
    <property type="entry name" value="RND_mfp"/>
    <property type="match status" value="1"/>
</dbReference>
<feature type="coiled-coil region" evidence="2">
    <location>
        <begin position="108"/>
        <end position="173"/>
    </location>
</feature>
<dbReference type="Gene3D" id="2.40.30.170">
    <property type="match status" value="1"/>
</dbReference>
<dbReference type="RefSeq" id="WP_379911655.1">
    <property type="nucleotide sequence ID" value="NZ_JBHSWE010000001.1"/>
</dbReference>
<evidence type="ECO:0000256" key="1">
    <source>
        <dbReference type="ARBA" id="ARBA00009477"/>
    </source>
</evidence>
<dbReference type="PANTHER" id="PTHR30469">
    <property type="entry name" value="MULTIDRUG RESISTANCE PROTEIN MDTA"/>
    <property type="match status" value="1"/>
</dbReference>
<sequence>MMRKVLAPLVALVFLILMVAWMAGVFSPRIEPGLEPLPAPALEASLQVRAIEQPLYESVPASVRAKEATDISSRLLARITAIQVRAGDSVEPGQLLIELEQSDLRSRESQAAEQVRAASARLLEAEQNLRRAQDLIQRGVLARADLDRARSNYDALVAEKAAAEQALEEVRTAVSYTRIVSPIRGRVVDRFAEPGDTATPGTRLLSIYNPLTLRIEAHVRESLALSLENGQPLVVEIPALGIELPATLEERVPAADPGSRSFLVKVQIDYDSRLLPGMYARLVVPAGTETQLRIPADRIARMGQLSLAWVEVRGRAERRILRLGDEVAPGEFEVLAGLASGDRVLPVPQQ</sequence>
<dbReference type="PANTHER" id="PTHR30469:SF15">
    <property type="entry name" value="HLYD FAMILY OF SECRETION PROTEINS"/>
    <property type="match status" value="1"/>
</dbReference>
<accession>A0ABW2A7G5</accession>
<keyword evidence="2" id="KW-0175">Coiled coil</keyword>
<dbReference type="Gene3D" id="2.40.50.100">
    <property type="match status" value="1"/>
</dbReference>
<evidence type="ECO:0000313" key="4">
    <source>
        <dbReference type="EMBL" id="MFC6673284.1"/>
    </source>
</evidence>
<keyword evidence="5" id="KW-1185">Reference proteome</keyword>
<comment type="caution">
    <text evidence="4">The sequence shown here is derived from an EMBL/GenBank/DDBJ whole genome shotgun (WGS) entry which is preliminary data.</text>
</comment>
<comment type="similarity">
    <text evidence="1">Belongs to the membrane fusion protein (MFP) (TC 8.A.1) family.</text>
</comment>
<dbReference type="InterPro" id="IPR006143">
    <property type="entry name" value="RND_pump_MFP"/>
</dbReference>
<feature type="domain" description="CusB-like beta-barrel" evidence="3">
    <location>
        <begin position="215"/>
        <end position="283"/>
    </location>
</feature>
<evidence type="ECO:0000313" key="5">
    <source>
        <dbReference type="Proteomes" id="UP001596422"/>
    </source>
</evidence>
<dbReference type="Pfam" id="PF25954">
    <property type="entry name" value="Beta-barrel_RND_2"/>
    <property type="match status" value="1"/>
</dbReference>
<reference evidence="5" key="1">
    <citation type="journal article" date="2019" name="Int. J. Syst. Evol. Microbiol.">
        <title>The Global Catalogue of Microorganisms (GCM) 10K type strain sequencing project: providing services to taxonomists for standard genome sequencing and annotation.</title>
        <authorList>
            <consortium name="The Broad Institute Genomics Platform"/>
            <consortium name="The Broad Institute Genome Sequencing Center for Infectious Disease"/>
            <person name="Wu L."/>
            <person name="Ma J."/>
        </authorList>
    </citation>
    <scope>NUCLEOTIDE SEQUENCE [LARGE SCALE GENOMIC DNA]</scope>
    <source>
        <strain evidence="5">NBRC 111756</strain>
    </source>
</reference>
<dbReference type="InterPro" id="IPR058792">
    <property type="entry name" value="Beta-barrel_RND_2"/>
</dbReference>
<evidence type="ECO:0000256" key="2">
    <source>
        <dbReference type="SAM" id="Coils"/>
    </source>
</evidence>
<dbReference type="Gene3D" id="2.40.420.20">
    <property type="match status" value="1"/>
</dbReference>
<evidence type="ECO:0000259" key="3">
    <source>
        <dbReference type="Pfam" id="PF25954"/>
    </source>
</evidence>
<dbReference type="EMBL" id="JBHSWE010000001">
    <property type="protein sequence ID" value="MFC6673284.1"/>
    <property type="molecule type" value="Genomic_DNA"/>
</dbReference>